<sequence length="244" mass="28890">MTTWQKQQGAQPQKTLEKLEQSKKQQCINTILLQQLDVEQSPWTIDQLDELSETAREGPRSVIHKIEIETTHQQKAMDSHSNFRKEFNINRLQEKMHRFIMHPERLFLQMEMQVRQHLIQTEQFRAKQGLLESNLQIFRRHLLHNSREILFVNQKLRGEEKRHLSEVKPQAQILLLLQTRTRVKTSSADSQVRAPGQLQLIGIQNRAKKNIHTLEIFPRTLMEETLQPQPNIGMGRKTIRYLET</sequence>
<dbReference type="EMBL" id="SNRW01022293">
    <property type="protein sequence ID" value="KAA6363932.1"/>
    <property type="molecule type" value="Genomic_DNA"/>
</dbReference>
<protein>
    <submittedName>
        <fullName evidence="1">Uncharacterized protein</fullName>
    </submittedName>
</protein>
<evidence type="ECO:0000313" key="2">
    <source>
        <dbReference type="Proteomes" id="UP000324800"/>
    </source>
</evidence>
<dbReference type="Proteomes" id="UP000324800">
    <property type="component" value="Unassembled WGS sequence"/>
</dbReference>
<accession>A0A5J4U1P4</accession>
<dbReference type="AlphaFoldDB" id="A0A5J4U1P4"/>
<gene>
    <name evidence="1" type="ORF">EZS28_040541</name>
</gene>
<name>A0A5J4U1P4_9EUKA</name>
<evidence type="ECO:0000313" key="1">
    <source>
        <dbReference type="EMBL" id="KAA6363932.1"/>
    </source>
</evidence>
<organism evidence="1 2">
    <name type="scientific">Streblomastix strix</name>
    <dbReference type="NCBI Taxonomy" id="222440"/>
    <lineage>
        <taxon>Eukaryota</taxon>
        <taxon>Metamonada</taxon>
        <taxon>Preaxostyla</taxon>
        <taxon>Oxymonadida</taxon>
        <taxon>Streblomastigidae</taxon>
        <taxon>Streblomastix</taxon>
    </lineage>
</organism>
<proteinExistence type="predicted"/>
<reference evidence="1 2" key="1">
    <citation type="submission" date="2019-03" db="EMBL/GenBank/DDBJ databases">
        <title>Single cell metagenomics reveals metabolic interactions within the superorganism composed of flagellate Streblomastix strix and complex community of Bacteroidetes bacteria on its surface.</title>
        <authorList>
            <person name="Treitli S.C."/>
            <person name="Kolisko M."/>
            <person name="Husnik F."/>
            <person name="Keeling P."/>
            <person name="Hampl V."/>
        </authorList>
    </citation>
    <scope>NUCLEOTIDE SEQUENCE [LARGE SCALE GENOMIC DNA]</scope>
    <source>
        <strain evidence="1">ST1C</strain>
    </source>
</reference>
<comment type="caution">
    <text evidence="1">The sequence shown here is derived from an EMBL/GenBank/DDBJ whole genome shotgun (WGS) entry which is preliminary data.</text>
</comment>